<keyword evidence="3 6" id="KW-0812">Transmembrane</keyword>
<keyword evidence="2" id="KW-0813">Transport</keyword>
<feature type="transmembrane region" description="Helical" evidence="6">
    <location>
        <begin position="214"/>
        <end position="232"/>
    </location>
</feature>
<dbReference type="EnsemblMetazoa" id="XM_022788684">
    <property type="protein sequence ID" value="XP_022644419"/>
    <property type="gene ID" value="LOC111243322"/>
</dbReference>
<evidence type="ECO:0000256" key="5">
    <source>
        <dbReference type="ARBA" id="ARBA00023136"/>
    </source>
</evidence>
<dbReference type="InParanoid" id="A0A7M7M8T0"/>
<evidence type="ECO:0000256" key="3">
    <source>
        <dbReference type="ARBA" id="ARBA00022692"/>
    </source>
</evidence>
<name>A0A7M7M8T0_VARDE</name>
<comment type="subcellular location">
    <subcellularLocation>
        <location evidence="1">Membrane</location>
        <topology evidence="1">Multi-pass membrane protein</topology>
    </subcellularLocation>
</comment>
<dbReference type="GO" id="GO:0016020">
    <property type="term" value="C:membrane"/>
    <property type="evidence" value="ECO:0007669"/>
    <property type="project" value="UniProtKB-SubCell"/>
</dbReference>
<dbReference type="InterPro" id="IPR011701">
    <property type="entry name" value="MFS"/>
</dbReference>
<evidence type="ECO:0000256" key="6">
    <source>
        <dbReference type="SAM" id="Phobius"/>
    </source>
</evidence>
<dbReference type="PANTHER" id="PTHR23506:SF26">
    <property type="entry name" value="MFS-TYPE TRANSPORTER SLC18B1"/>
    <property type="match status" value="1"/>
</dbReference>
<dbReference type="GeneID" id="111243322"/>
<evidence type="ECO:0000256" key="1">
    <source>
        <dbReference type="ARBA" id="ARBA00004141"/>
    </source>
</evidence>
<evidence type="ECO:0000313" key="7">
    <source>
        <dbReference type="EnsemblMetazoa" id="XP_022644419"/>
    </source>
</evidence>
<dbReference type="InterPro" id="IPR036259">
    <property type="entry name" value="MFS_trans_sf"/>
</dbReference>
<keyword evidence="8" id="KW-1185">Reference proteome</keyword>
<evidence type="ECO:0000313" key="8">
    <source>
        <dbReference type="Proteomes" id="UP000594260"/>
    </source>
</evidence>
<keyword evidence="4 6" id="KW-1133">Transmembrane helix</keyword>
<dbReference type="Pfam" id="PF07690">
    <property type="entry name" value="MFS_1"/>
    <property type="match status" value="1"/>
</dbReference>
<dbReference type="RefSeq" id="XP_022644419.1">
    <property type="nucleotide sequence ID" value="XM_022788684.1"/>
</dbReference>
<keyword evidence="5 6" id="KW-0472">Membrane</keyword>
<feature type="transmembrane region" description="Helical" evidence="6">
    <location>
        <begin position="318"/>
        <end position="339"/>
    </location>
</feature>
<dbReference type="OrthoDB" id="446368at2759"/>
<feature type="transmembrane region" description="Helical" evidence="6">
    <location>
        <begin position="12"/>
        <end position="30"/>
    </location>
</feature>
<proteinExistence type="predicted"/>
<sequence>MAKMLTSRQIIVLIIALVESFILSAHYAVFMPFYPNVAKDKGNTPSEIGAFFAVGSFVGLVGAPVAGWFLKQGVSPKKMVIFGLLLSGVFLTVHGLHINLFSKSSDFFYANAVTRVIHAIGPLAATTAIYPIVAVEMDDQKGVYIPLLEAAYNMGLMIWPSIGAIMFDNFGYMFPFFSVGLCAIIMGLIVAVLMPSPKNTTDDEEQIGFDKIDCTLLLILTNIGVCYLTIGFNDITLSTELKAAFDLTHTQVGYCFAVSTICYGVCIYLWGLAVANPKGRCISQGTCYVLSMVGLFLMEPCQFIGFEPTLLVRLAGQAAMGIGLAGLFTASLVSGMAYLTEELLLPDNVATHGFFSGLIFFSLCGGYLIGQGVFAGVIIDMVGYNSAVIFITGTIGFVFIIDVLFKIGRCCTRSRRLNYKRIGSDSKDTERHTVHNT</sequence>
<feature type="transmembrane region" description="Helical" evidence="6">
    <location>
        <begin position="147"/>
        <end position="167"/>
    </location>
</feature>
<dbReference type="Gene3D" id="1.20.1250.20">
    <property type="entry name" value="MFS general substrate transporter like domains"/>
    <property type="match status" value="2"/>
</dbReference>
<accession>A0A7M7M8T0</accession>
<reference evidence="7" key="1">
    <citation type="submission" date="2021-01" db="UniProtKB">
        <authorList>
            <consortium name="EnsemblMetazoa"/>
        </authorList>
    </citation>
    <scope>IDENTIFICATION</scope>
</reference>
<dbReference type="GO" id="GO:0022857">
    <property type="term" value="F:transmembrane transporter activity"/>
    <property type="evidence" value="ECO:0007669"/>
    <property type="project" value="InterPro"/>
</dbReference>
<feature type="transmembrane region" description="Helical" evidence="6">
    <location>
        <begin position="252"/>
        <end position="275"/>
    </location>
</feature>
<evidence type="ECO:0008006" key="9">
    <source>
        <dbReference type="Google" id="ProtNLM"/>
    </source>
</evidence>
<feature type="transmembrane region" description="Helical" evidence="6">
    <location>
        <begin position="351"/>
        <end position="370"/>
    </location>
</feature>
<feature type="transmembrane region" description="Helical" evidence="6">
    <location>
        <begin position="287"/>
        <end position="306"/>
    </location>
</feature>
<dbReference type="AlphaFoldDB" id="A0A7M7M8T0"/>
<dbReference type="PANTHER" id="PTHR23506">
    <property type="entry name" value="GH10249P"/>
    <property type="match status" value="1"/>
</dbReference>
<evidence type="ECO:0000256" key="2">
    <source>
        <dbReference type="ARBA" id="ARBA00022448"/>
    </source>
</evidence>
<feature type="transmembrane region" description="Helical" evidence="6">
    <location>
        <begin position="50"/>
        <end position="70"/>
    </location>
</feature>
<feature type="transmembrane region" description="Helical" evidence="6">
    <location>
        <begin position="382"/>
        <end position="405"/>
    </location>
</feature>
<dbReference type="KEGG" id="vde:111243322"/>
<dbReference type="InterPro" id="IPR050930">
    <property type="entry name" value="MFS_Vesicular_Transporter"/>
</dbReference>
<organism evidence="7 8">
    <name type="scientific">Varroa destructor</name>
    <name type="common">Honeybee mite</name>
    <dbReference type="NCBI Taxonomy" id="109461"/>
    <lineage>
        <taxon>Eukaryota</taxon>
        <taxon>Metazoa</taxon>
        <taxon>Ecdysozoa</taxon>
        <taxon>Arthropoda</taxon>
        <taxon>Chelicerata</taxon>
        <taxon>Arachnida</taxon>
        <taxon>Acari</taxon>
        <taxon>Parasitiformes</taxon>
        <taxon>Mesostigmata</taxon>
        <taxon>Gamasina</taxon>
        <taxon>Dermanyssoidea</taxon>
        <taxon>Varroidae</taxon>
        <taxon>Varroa</taxon>
    </lineage>
</organism>
<feature type="transmembrane region" description="Helical" evidence="6">
    <location>
        <begin position="116"/>
        <end position="135"/>
    </location>
</feature>
<dbReference type="Proteomes" id="UP000594260">
    <property type="component" value="Unplaced"/>
</dbReference>
<dbReference type="SUPFAM" id="SSF103473">
    <property type="entry name" value="MFS general substrate transporter"/>
    <property type="match status" value="1"/>
</dbReference>
<feature type="transmembrane region" description="Helical" evidence="6">
    <location>
        <begin position="79"/>
        <end position="96"/>
    </location>
</feature>
<protein>
    <recommendedName>
        <fullName evidence="9">Major facilitator superfamily (MFS) profile domain-containing protein</fullName>
    </recommendedName>
</protein>
<dbReference type="OMA" id="ISWYLMR"/>
<evidence type="ECO:0000256" key="4">
    <source>
        <dbReference type="ARBA" id="ARBA00022989"/>
    </source>
</evidence>
<feature type="transmembrane region" description="Helical" evidence="6">
    <location>
        <begin position="173"/>
        <end position="193"/>
    </location>
</feature>